<organism evidence="2 3">
    <name type="scientific">Roseovarius nubinhibens</name>
    <dbReference type="NCBI Taxonomy" id="314263"/>
    <lineage>
        <taxon>Bacteria</taxon>
        <taxon>Pseudomonadati</taxon>
        <taxon>Pseudomonadota</taxon>
        <taxon>Alphaproteobacteria</taxon>
        <taxon>Rhodobacterales</taxon>
        <taxon>Roseobacteraceae</taxon>
        <taxon>Roseovarius</taxon>
    </lineage>
</organism>
<dbReference type="EMBL" id="DMVW01000192">
    <property type="protein sequence ID" value="HAR54142.1"/>
    <property type="molecule type" value="Genomic_DNA"/>
</dbReference>
<keyword evidence="1" id="KW-0472">Membrane</keyword>
<reference evidence="2 3" key="1">
    <citation type="journal article" date="2018" name="Nat. Biotechnol.">
        <title>A standardized bacterial taxonomy based on genome phylogeny substantially revises the tree of life.</title>
        <authorList>
            <person name="Parks D.H."/>
            <person name="Chuvochina M."/>
            <person name="Waite D.W."/>
            <person name="Rinke C."/>
            <person name="Skarshewski A."/>
            <person name="Chaumeil P.A."/>
            <person name="Hugenholtz P."/>
        </authorList>
    </citation>
    <scope>NUCLEOTIDE SEQUENCE [LARGE SCALE GENOMIC DNA]</scope>
    <source>
        <strain evidence="2">UBA9169</strain>
    </source>
</reference>
<feature type="transmembrane region" description="Helical" evidence="1">
    <location>
        <begin position="39"/>
        <end position="63"/>
    </location>
</feature>
<dbReference type="AlphaFoldDB" id="A0A348WHY0"/>
<evidence type="ECO:0000313" key="2">
    <source>
        <dbReference type="EMBL" id="HAR54142.1"/>
    </source>
</evidence>
<feature type="transmembrane region" description="Helical" evidence="1">
    <location>
        <begin position="12"/>
        <end position="32"/>
    </location>
</feature>
<name>A0A348WHY0_9RHOB</name>
<dbReference type="Proteomes" id="UP000264719">
    <property type="component" value="Unassembled WGS sequence"/>
</dbReference>
<accession>A0A348WHY0</accession>
<evidence type="ECO:0000256" key="1">
    <source>
        <dbReference type="SAM" id="Phobius"/>
    </source>
</evidence>
<feature type="transmembrane region" description="Helical" evidence="1">
    <location>
        <begin position="75"/>
        <end position="94"/>
    </location>
</feature>
<proteinExistence type="predicted"/>
<protein>
    <submittedName>
        <fullName evidence="2">Uncharacterized protein</fullName>
    </submittedName>
</protein>
<keyword evidence="1" id="KW-1133">Transmembrane helix</keyword>
<keyword evidence="1" id="KW-0812">Transmembrane</keyword>
<evidence type="ECO:0000313" key="3">
    <source>
        <dbReference type="Proteomes" id="UP000264719"/>
    </source>
</evidence>
<comment type="caution">
    <text evidence="2">The sequence shown here is derived from an EMBL/GenBank/DDBJ whole genome shotgun (WGS) entry which is preliminary data.</text>
</comment>
<sequence>MDQITQPYIFNVARYLLWATMASTALTALLYCVSVRLAFLYIICSILFFVFLSFSIQALWINTYDMLPHMNLERALFNFGTLVFFLVLATKACTEKLGRFI</sequence>
<gene>
    <name evidence="2" type="ORF">DCS45_20040</name>
</gene>